<dbReference type="Gene3D" id="3.30.70.360">
    <property type="match status" value="1"/>
</dbReference>
<dbReference type="InterPro" id="IPR036264">
    <property type="entry name" value="Bact_exopeptidase_dim_dom"/>
</dbReference>
<evidence type="ECO:0000259" key="4">
    <source>
        <dbReference type="Pfam" id="PF07687"/>
    </source>
</evidence>
<dbReference type="Pfam" id="PF07687">
    <property type="entry name" value="M20_dimer"/>
    <property type="match status" value="1"/>
</dbReference>
<dbReference type="GO" id="GO:0008777">
    <property type="term" value="F:acetylornithine deacetylase activity"/>
    <property type="evidence" value="ECO:0007669"/>
    <property type="project" value="UniProtKB-EC"/>
</dbReference>
<dbReference type="EC" id="3.5.1.16" evidence="5"/>
<dbReference type="PANTHER" id="PTHR43808:SF31">
    <property type="entry name" value="N-ACETYL-L-CITRULLINE DEACETYLASE"/>
    <property type="match status" value="1"/>
</dbReference>
<evidence type="ECO:0000256" key="3">
    <source>
        <dbReference type="ARBA" id="ARBA00023285"/>
    </source>
</evidence>
<dbReference type="NCBIfam" id="NF005710">
    <property type="entry name" value="PRK07522.1"/>
    <property type="match status" value="1"/>
</dbReference>
<name>A0ABS8YYC9_9RHOB</name>
<organism evidence="5 6">
    <name type="scientific">Rhodobacter flavimaris</name>
    <dbReference type="NCBI Taxonomy" id="2907145"/>
    <lineage>
        <taxon>Bacteria</taxon>
        <taxon>Pseudomonadati</taxon>
        <taxon>Pseudomonadota</taxon>
        <taxon>Alphaproteobacteria</taxon>
        <taxon>Rhodobacterales</taxon>
        <taxon>Rhodobacter group</taxon>
        <taxon>Rhodobacter</taxon>
    </lineage>
</organism>
<dbReference type="InterPro" id="IPR010169">
    <property type="entry name" value="AcOrn-deacetyl"/>
</dbReference>
<dbReference type="NCBIfam" id="TIGR01892">
    <property type="entry name" value="AcOrn-deacetyl"/>
    <property type="match status" value="1"/>
</dbReference>
<feature type="domain" description="Peptidase M20 dimerisation" evidence="4">
    <location>
        <begin position="173"/>
        <end position="281"/>
    </location>
</feature>
<keyword evidence="3" id="KW-0170">Cobalt</keyword>
<protein>
    <submittedName>
        <fullName evidence="5">Acetylornithine deacetylase</fullName>
        <ecNumber evidence="5">3.5.1.16</ecNumber>
    </submittedName>
</protein>
<dbReference type="Gene3D" id="3.40.630.10">
    <property type="entry name" value="Zn peptidases"/>
    <property type="match status" value="1"/>
</dbReference>
<keyword evidence="2 5" id="KW-0378">Hydrolase</keyword>
<dbReference type="SUPFAM" id="SSF55031">
    <property type="entry name" value="Bacterial exopeptidase dimerisation domain"/>
    <property type="match status" value="1"/>
</dbReference>
<dbReference type="EMBL" id="JAJUOS010000013">
    <property type="protein sequence ID" value="MCE5974791.1"/>
    <property type="molecule type" value="Genomic_DNA"/>
</dbReference>
<dbReference type="InterPro" id="IPR002933">
    <property type="entry name" value="Peptidase_M20"/>
</dbReference>
<dbReference type="InterPro" id="IPR011650">
    <property type="entry name" value="Peptidase_M20_dimer"/>
</dbReference>
<dbReference type="RefSeq" id="WP_233677730.1">
    <property type="nucleotide sequence ID" value="NZ_JAJUOS010000013.1"/>
</dbReference>
<dbReference type="PANTHER" id="PTHR43808">
    <property type="entry name" value="ACETYLORNITHINE DEACETYLASE"/>
    <property type="match status" value="1"/>
</dbReference>
<dbReference type="SUPFAM" id="SSF53187">
    <property type="entry name" value="Zn-dependent exopeptidases"/>
    <property type="match status" value="1"/>
</dbReference>
<evidence type="ECO:0000313" key="5">
    <source>
        <dbReference type="EMBL" id="MCE5974791.1"/>
    </source>
</evidence>
<keyword evidence="6" id="KW-1185">Reference proteome</keyword>
<gene>
    <name evidence="5" type="primary">argE</name>
    <name evidence="5" type="ORF">LZA78_14980</name>
</gene>
<dbReference type="InterPro" id="IPR050072">
    <property type="entry name" value="Peptidase_M20A"/>
</dbReference>
<accession>A0ABS8YYC9</accession>
<comment type="caution">
    <text evidence="5">The sequence shown here is derived from an EMBL/GenBank/DDBJ whole genome shotgun (WGS) entry which is preliminary data.</text>
</comment>
<dbReference type="Pfam" id="PF01546">
    <property type="entry name" value="Peptidase_M20"/>
    <property type="match status" value="1"/>
</dbReference>
<keyword evidence="1" id="KW-0479">Metal-binding</keyword>
<evidence type="ECO:0000256" key="1">
    <source>
        <dbReference type="ARBA" id="ARBA00022723"/>
    </source>
</evidence>
<evidence type="ECO:0000256" key="2">
    <source>
        <dbReference type="ARBA" id="ARBA00022801"/>
    </source>
</evidence>
<proteinExistence type="predicted"/>
<dbReference type="Proteomes" id="UP001521181">
    <property type="component" value="Unassembled WGS sequence"/>
</dbReference>
<reference evidence="5 6" key="1">
    <citation type="submission" date="2021-12" db="EMBL/GenBank/DDBJ databases">
        <title>Sinirhodobacter sp. WL0062 is a bacterium isolated from seawater.</title>
        <authorList>
            <person name="Wang L."/>
            <person name="He W."/>
            <person name="Zhang D.-F."/>
        </authorList>
    </citation>
    <scope>NUCLEOTIDE SEQUENCE [LARGE SCALE GENOMIC DNA]</scope>
    <source>
        <strain evidence="5 6">WL0062</strain>
    </source>
</reference>
<sequence length="384" mass="41193">MTDMATARSLLDRLVAFRTVSRDSNLDLIDWVADWLKEQGIAVTKVPDPAQPAKASLFAQVGPAVPGGVVLSGHTDVVPVEGQDWASDPWTVVEREGRLYGRGVCDMKGFDALALAAMAAAVRRPLKRPLQIALSHDEELGCIGCIPMIEAMAGLPHASAVVVGEPTMMKAVTGHKGGLAFWLKVHGHEVHSSIMHTGVSAILEGAKILMWVNEMNAKGQAAAKASPFVPPWTTVHTGEIRGGTAHNITAGLCEFGVDFRVLPGEDPEDWRRAFLTKVAEVEAGMKAVHPDAWIEVEERFALPGLAPEVDGAAETLVRAITGDNGSQVVSYGTEAGQFQVRGWSAVVCGPGDIEQAHKPDEWLDLSQFEAGWAFMEDLIERLCA</sequence>
<dbReference type="CDD" id="cd03894">
    <property type="entry name" value="M20_ArgE"/>
    <property type="match status" value="1"/>
</dbReference>
<evidence type="ECO:0000313" key="6">
    <source>
        <dbReference type="Proteomes" id="UP001521181"/>
    </source>
</evidence>